<feature type="non-terminal residue" evidence="1">
    <location>
        <position position="75"/>
    </location>
</feature>
<reference evidence="1 2" key="1">
    <citation type="journal article" date="2018" name="MBio">
        <title>Comparative Genomics Reveals the Core Gene Toolbox for the Fungus-Insect Symbiosis.</title>
        <authorList>
            <person name="Wang Y."/>
            <person name="Stata M."/>
            <person name="Wang W."/>
            <person name="Stajich J.E."/>
            <person name="White M.M."/>
            <person name="Moncalvo J.M."/>
        </authorList>
    </citation>
    <scope>NUCLEOTIDE SEQUENCE [LARGE SCALE GENOMIC DNA]</scope>
    <source>
        <strain evidence="1 2">SC-DP-2</strain>
    </source>
</reference>
<protein>
    <submittedName>
        <fullName evidence="1">Uncharacterized protein</fullName>
    </submittedName>
</protein>
<dbReference type="EMBL" id="MBFS01002740">
    <property type="protein sequence ID" value="PVU93218.1"/>
    <property type="molecule type" value="Genomic_DNA"/>
</dbReference>
<gene>
    <name evidence="1" type="ORF">BB560_006007</name>
</gene>
<comment type="caution">
    <text evidence="1">The sequence shown here is derived from an EMBL/GenBank/DDBJ whole genome shotgun (WGS) entry which is preliminary data.</text>
</comment>
<dbReference type="Proteomes" id="UP000245609">
    <property type="component" value="Unassembled WGS sequence"/>
</dbReference>
<accession>A0A2T9YLL0</accession>
<evidence type="ECO:0000313" key="1">
    <source>
        <dbReference type="EMBL" id="PVU93218.1"/>
    </source>
</evidence>
<keyword evidence="2" id="KW-1185">Reference proteome</keyword>
<organism evidence="1 2">
    <name type="scientific">Smittium megazygosporum</name>
    <dbReference type="NCBI Taxonomy" id="133381"/>
    <lineage>
        <taxon>Eukaryota</taxon>
        <taxon>Fungi</taxon>
        <taxon>Fungi incertae sedis</taxon>
        <taxon>Zoopagomycota</taxon>
        <taxon>Kickxellomycotina</taxon>
        <taxon>Harpellomycetes</taxon>
        <taxon>Harpellales</taxon>
        <taxon>Legeriomycetaceae</taxon>
        <taxon>Smittium</taxon>
    </lineage>
</organism>
<name>A0A2T9YLL0_9FUNG</name>
<proteinExistence type="predicted"/>
<dbReference type="AlphaFoldDB" id="A0A2T9YLL0"/>
<sequence>MIVASVMLNFIMEKLLYFAVSMKSMDLSYFLKFHKRFQEVAGGNMPLVLDYNIQSGEIAAVKRIVTDKSEIRNQR</sequence>
<evidence type="ECO:0000313" key="2">
    <source>
        <dbReference type="Proteomes" id="UP000245609"/>
    </source>
</evidence>